<evidence type="ECO:0000313" key="3">
    <source>
        <dbReference type="Proteomes" id="UP000298602"/>
    </source>
</evidence>
<dbReference type="NCBIfam" id="TIGR02605">
    <property type="entry name" value="CxxC_CxxC_SSSS"/>
    <property type="match status" value="1"/>
</dbReference>
<proteinExistence type="predicted"/>
<dbReference type="InterPro" id="IPR013429">
    <property type="entry name" value="Regulatory_FmdB_Zinc_ribbon"/>
</dbReference>
<organism evidence="2 3">
    <name type="scientific">Desulfoglaeba alkanexedens ALDC</name>
    <dbReference type="NCBI Taxonomy" id="980445"/>
    <lineage>
        <taxon>Bacteria</taxon>
        <taxon>Pseudomonadati</taxon>
        <taxon>Thermodesulfobacteriota</taxon>
        <taxon>Syntrophobacteria</taxon>
        <taxon>Syntrophobacterales</taxon>
        <taxon>Syntrophobacteraceae</taxon>
        <taxon>Desulfoglaeba</taxon>
    </lineage>
</organism>
<gene>
    <name evidence="2" type="ORF">FDQ92_10315</name>
</gene>
<dbReference type="Pfam" id="PF09723">
    <property type="entry name" value="Zn_ribbon_8"/>
    <property type="match status" value="1"/>
</dbReference>
<protein>
    <submittedName>
        <fullName evidence="2">Zinc ribbon domain-containing protein</fullName>
    </submittedName>
</protein>
<reference evidence="2 3" key="1">
    <citation type="submission" date="2019-05" db="EMBL/GenBank/DDBJ databases">
        <title>The Complete Genome Sequence of the n-alkane-degrading Desulfoglaeba alkanexedens ALDC reveals multiple alkylsuccinate synthase gene clusters.</title>
        <authorList>
            <person name="Callaghan A.V."/>
            <person name="Davidova I.A."/>
            <person name="Duncan K.E."/>
            <person name="Morris B."/>
            <person name="McInerney M.J."/>
        </authorList>
    </citation>
    <scope>NUCLEOTIDE SEQUENCE [LARGE SCALE GENOMIC DNA]</scope>
    <source>
        <strain evidence="2 3">ALDC</strain>
    </source>
</reference>
<dbReference type="RefSeq" id="WP_137424765.1">
    <property type="nucleotide sequence ID" value="NZ_CP040098.1"/>
</dbReference>
<dbReference type="Proteomes" id="UP000298602">
    <property type="component" value="Chromosome"/>
</dbReference>
<feature type="domain" description="Putative regulatory protein FmdB zinc ribbon" evidence="1">
    <location>
        <begin position="1"/>
        <end position="41"/>
    </location>
</feature>
<keyword evidence="3" id="KW-1185">Reference proteome</keyword>
<dbReference type="AlphaFoldDB" id="A0A4P8L468"/>
<name>A0A4P8L468_9BACT</name>
<dbReference type="EMBL" id="CP040098">
    <property type="protein sequence ID" value="QCQ22523.1"/>
    <property type="molecule type" value="Genomic_DNA"/>
</dbReference>
<accession>A0A4P8L468</accession>
<dbReference type="SMART" id="SM00834">
    <property type="entry name" value="CxxC_CXXC_SSSS"/>
    <property type="match status" value="1"/>
</dbReference>
<evidence type="ECO:0000313" key="2">
    <source>
        <dbReference type="EMBL" id="QCQ22523.1"/>
    </source>
</evidence>
<dbReference type="KEGG" id="dax:FDQ92_10315"/>
<reference evidence="2 3" key="2">
    <citation type="submission" date="2019-05" db="EMBL/GenBank/DDBJ databases">
        <authorList>
            <person name="Suflita J.M."/>
            <person name="Marks C.R."/>
        </authorList>
    </citation>
    <scope>NUCLEOTIDE SEQUENCE [LARGE SCALE GENOMIC DNA]</scope>
    <source>
        <strain evidence="2 3">ALDC</strain>
    </source>
</reference>
<evidence type="ECO:0000259" key="1">
    <source>
        <dbReference type="SMART" id="SM00834"/>
    </source>
</evidence>
<dbReference type="OrthoDB" id="9813321at2"/>
<sequence>MPIYEYTCRKCGATFECLVFGSRETVSCAECGSPEVSRIMSVCGFKSGGEKGAASSRMGSGASSCAGCTAGSCSSCH</sequence>